<sequence>MDDVPKTVEQISWFEGEIITIDFGRSVEFDPKQYSELTKLGRWIDADDLSKFYLVKKAEAVFPDDTINQVLGRLNLNGYELIHSNATYA</sequence>
<proteinExistence type="predicted"/>
<organism evidence="1 2">
    <name type="scientific">Companilactobacillus bobalius DSM 19674</name>
    <dbReference type="NCBI Taxonomy" id="1423788"/>
    <lineage>
        <taxon>Bacteria</taxon>
        <taxon>Bacillati</taxon>
        <taxon>Bacillota</taxon>
        <taxon>Bacilli</taxon>
        <taxon>Lactobacillales</taxon>
        <taxon>Lactobacillaceae</taxon>
        <taxon>Companilactobacillus</taxon>
        <taxon>Companilactobacillus bobalius</taxon>
    </lineage>
</organism>
<keyword evidence="2" id="KW-1185">Reference proteome</keyword>
<comment type="caution">
    <text evidence="1">The sequence shown here is derived from an EMBL/GenBank/DDBJ whole genome shotgun (WGS) entry which is preliminary data.</text>
</comment>
<reference evidence="1 2" key="1">
    <citation type="journal article" date="2015" name="Genome Announc.">
        <title>Expanding the biotechnology potential of lactobacilli through comparative genomics of 213 strains and associated genera.</title>
        <authorList>
            <person name="Sun Z."/>
            <person name="Harris H.M."/>
            <person name="McCann A."/>
            <person name="Guo C."/>
            <person name="Argimon S."/>
            <person name="Zhang W."/>
            <person name="Yang X."/>
            <person name="Jeffery I.B."/>
            <person name="Cooney J.C."/>
            <person name="Kagawa T.F."/>
            <person name="Liu W."/>
            <person name="Song Y."/>
            <person name="Salvetti E."/>
            <person name="Wrobel A."/>
            <person name="Rasinkangas P."/>
            <person name="Parkhill J."/>
            <person name="Rea M.C."/>
            <person name="O'Sullivan O."/>
            <person name="Ritari J."/>
            <person name="Douillard F.P."/>
            <person name="Paul Ross R."/>
            <person name="Yang R."/>
            <person name="Briner A.E."/>
            <person name="Felis G.E."/>
            <person name="de Vos W.M."/>
            <person name="Barrangou R."/>
            <person name="Klaenhammer T.R."/>
            <person name="Caufield P.W."/>
            <person name="Cui Y."/>
            <person name="Zhang H."/>
            <person name="O'Toole P.W."/>
        </authorList>
    </citation>
    <scope>NUCLEOTIDE SEQUENCE [LARGE SCALE GENOMIC DNA]</scope>
    <source>
        <strain evidence="1 2">DSM 19674</strain>
    </source>
</reference>
<dbReference type="EMBL" id="AZDY01000038">
    <property type="protein sequence ID" value="KRK82284.1"/>
    <property type="molecule type" value="Genomic_DNA"/>
</dbReference>
<dbReference type="Proteomes" id="UP000051515">
    <property type="component" value="Unassembled WGS sequence"/>
</dbReference>
<dbReference type="OrthoDB" id="2295589at2"/>
<dbReference type="AlphaFoldDB" id="A0A0R1KFT5"/>
<dbReference type="PATRIC" id="fig|1423788.3.peg.2359"/>
<name>A0A0R1KFT5_9LACO</name>
<gene>
    <name evidence="1" type="ORF">FC78_GL002289</name>
</gene>
<accession>A0A0R1KFT5</accession>
<protein>
    <submittedName>
        <fullName evidence="1">Uncharacterized protein</fullName>
    </submittedName>
</protein>
<dbReference type="RefSeq" id="WP_056953160.1">
    <property type="nucleotide sequence ID" value="NZ_AZDY01000038.1"/>
</dbReference>
<evidence type="ECO:0000313" key="1">
    <source>
        <dbReference type="EMBL" id="KRK82284.1"/>
    </source>
</evidence>
<evidence type="ECO:0000313" key="2">
    <source>
        <dbReference type="Proteomes" id="UP000051515"/>
    </source>
</evidence>